<evidence type="ECO:0000313" key="2">
    <source>
        <dbReference type="EMBL" id="RUS25371.1"/>
    </source>
</evidence>
<evidence type="ECO:0000313" key="3">
    <source>
        <dbReference type="Proteomes" id="UP000274822"/>
    </source>
</evidence>
<sequence>MSQCTYHHLRWLIQSVPIFLRRYDLSLIRIRLNQRSTKRGDQGAFQVRHLDQATSILQISRPFHPTHPPPPLQKLERGELKIAKFYERFGSELSDPRNKEYYTSYMQKLGLGTSGSPQFRLSHVSTPYPSSPSPSLIPPQPRNPSRKS</sequence>
<name>A0A433Q6J3_9FUNG</name>
<comment type="caution">
    <text evidence="2">The sequence shown here is derived from an EMBL/GenBank/DDBJ whole genome shotgun (WGS) entry which is preliminary data.</text>
</comment>
<protein>
    <submittedName>
        <fullName evidence="2">Uncharacterized protein</fullName>
    </submittedName>
</protein>
<accession>A0A433Q6J3</accession>
<proteinExistence type="predicted"/>
<evidence type="ECO:0000256" key="1">
    <source>
        <dbReference type="SAM" id="MobiDB-lite"/>
    </source>
</evidence>
<gene>
    <name evidence="2" type="ORF">BC938DRAFT_472268</name>
</gene>
<dbReference type="AlphaFoldDB" id="A0A433Q6J3"/>
<reference evidence="2 3" key="1">
    <citation type="journal article" date="2018" name="New Phytol.">
        <title>Phylogenomics of Endogonaceae and evolution of mycorrhizas within Mucoromycota.</title>
        <authorList>
            <person name="Chang Y."/>
            <person name="Desiro A."/>
            <person name="Na H."/>
            <person name="Sandor L."/>
            <person name="Lipzen A."/>
            <person name="Clum A."/>
            <person name="Barry K."/>
            <person name="Grigoriev I.V."/>
            <person name="Martin F.M."/>
            <person name="Stajich J.E."/>
            <person name="Smith M.E."/>
            <person name="Bonito G."/>
            <person name="Spatafora J.W."/>
        </authorList>
    </citation>
    <scope>NUCLEOTIDE SEQUENCE [LARGE SCALE GENOMIC DNA]</scope>
    <source>
        <strain evidence="2 3">AD002</strain>
    </source>
</reference>
<feature type="region of interest" description="Disordered" evidence="1">
    <location>
        <begin position="114"/>
        <end position="148"/>
    </location>
</feature>
<keyword evidence="3" id="KW-1185">Reference proteome</keyword>
<organism evidence="2 3">
    <name type="scientific">Jimgerdemannia flammicorona</name>
    <dbReference type="NCBI Taxonomy" id="994334"/>
    <lineage>
        <taxon>Eukaryota</taxon>
        <taxon>Fungi</taxon>
        <taxon>Fungi incertae sedis</taxon>
        <taxon>Mucoromycota</taxon>
        <taxon>Mucoromycotina</taxon>
        <taxon>Endogonomycetes</taxon>
        <taxon>Endogonales</taxon>
        <taxon>Endogonaceae</taxon>
        <taxon>Jimgerdemannia</taxon>
    </lineage>
</organism>
<dbReference type="Proteomes" id="UP000274822">
    <property type="component" value="Unassembled WGS sequence"/>
</dbReference>
<dbReference type="EMBL" id="RBNJ01013167">
    <property type="protein sequence ID" value="RUS25371.1"/>
    <property type="molecule type" value="Genomic_DNA"/>
</dbReference>
<feature type="compositionally biased region" description="Pro residues" evidence="1">
    <location>
        <begin position="129"/>
        <end position="142"/>
    </location>
</feature>